<dbReference type="Pfam" id="PF05698">
    <property type="entry name" value="Trigger_C"/>
    <property type="match status" value="1"/>
</dbReference>
<dbReference type="Pfam" id="PF00254">
    <property type="entry name" value="FKBP_C"/>
    <property type="match status" value="1"/>
</dbReference>
<dbReference type="PANTHER" id="PTHR30560">
    <property type="entry name" value="TRIGGER FACTOR CHAPERONE AND PEPTIDYL-PROLYL CIS/TRANS ISOMERASE"/>
    <property type="match status" value="1"/>
</dbReference>
<dbReference type="Gene3D" id="3.10.50.40">
    <property type="match status" value="1"/>
</dbReference>
<dbReference type="InterPro" id="IPR008880">
    <property type="entry name" value="Trigger_fac_C"/>
</dbReference>
<evidence type="ECO:0000256" key="9">
    <source>
        <dbReference type="ARBA" id="ARBA00023306"/>
    </source>
</evidence>
<dbReference type="SUPFAM" id="SSF54534">
    <property type="entry name" value="FKBP-like"/>
    <property type="match status" value="1"/>
</dbReference>
<evidence type="ECO:0000256" key="14">
    <source>
        <dbReference type="SAM" id="Coils"/>
    </source>
</evidence>
<evidence type="ECO:0000313" key="16">
    <source>
        <dbReference type="EMBL" id="OIO15881.1"/>
    </source>
</evidence>
<dbReference type="HAMAP" id="MF_00303">
    <property type="entry name" value="Trigger_factor_Tig"/>
    <property type="match status" value="1"/>
</dbReference>
<dbReference type="NCBIfam" id="TIGR00115">
    <property type="entry name" value="tig"/>
    <property type="match status" value="1"/>
</dbReference>
<dbReference type="InterPro" id="IPR008881">
    <property type="entry name" value="Trigger_fac_ribosome-bd_bac"/>
</dbReference>
<protein>
    <recommendedName>
        <fullName evidence="4 11">Trigger factor</fullName>
        <shortName evidence="11">TF</shortName>
        <ecNumber evidence="3 11">5.2.1.8</ecNumber>
    </recommendedName>
    <alternativeName>
        <fullName evidence="10 11">PPIase</fullName>
    </alternativeName>
</protein>
<dbReference type="EC" id="5.2.1.8" evidence="3 11"/>
<dbReference type="GO" id="GO:0044183">
    <property type="term" value="F:protein folding chaperone"/>
    <property type="evidence" value="ECO:0007669"/>
    <property type="project" value="TreeGrafter"/>
</dbReference>
<dbReference type="SUPFAM" id="SSF102735">
    <property type="entry name" value="Trigger factor ribosome-binding domain"/>
    <property type="match status" value="1"/>
</dbReference>
<dbReference type="Proteomes" id="UP000182465">
    <property type="component" value="Unassembled WGS sequence"/>
</dbReference>
<dbReference type="PANTHER" id="PTHR30560:SF3">
    <property type="entry name" value="TRIGGER FACTOR-LIKE PROTEIN TIG, CHLOROPLASTIC"/>
    <property type="match status" value="1"/>
</dbReference>
<dbReference type="GO" id="GO:0005737">
    <property type="term" value="C:cytoplasm"/>
    <property type="evidence" value="ECO:0007669"/>
    <property type="project" value="UniProtKB-SubCell"/>
</dbReference>
<dbReference type="GO" id="GO:0015031">
    <property type="term" value="P:protein transport"/>
    <property type="evidence" value="ECO:0007669"/>
    <property type="project" value="UniProtKB-UniRule"/>
</dbReference>
<keyword evidence="8 11" id="KW-0413">Isomerase</keyword>
<evidence type="ECO:0000256" key="5">
    <source>
        <dbReference type="ARBA" id="ARBA00022618"/>
    </source>
</evidence>
<dbReference type="FunFam" id="3.10.50.40:FF:000001">
    <property type="entry name" value="Trigger factor"/>
    <property type="match status" value="1"/>
</dbReference>
<comment type="catalytic activity">
    <reaction evidence="1 11 12">
        <text>[protein]-peptidylproline (omega=180) = [protein]-peptidylproline (omega=0)</text>
        <dbReference type="Rhea" id="RHEA:16237"/>
        <dbReference type="Rhea" id="RHEA-COMP:10747"/>
        <dbReference type="Rhea" id="RHEA-COMP:10748"/>
        <dbReference type="ChEBI" id="CHEBI:83833"/>
        <dbReference type="ChEBI" id="CHEBI:83834"/>
        <dbReference type="EC" id="5.2.1.8"/>
    </reaction>
</comment>
<keyword evidence="9 11" id="KW-0131">Cell cycle</keyword>
<evidence type="ECO:0000256" key="7">
    <source>
        <dbReference type="ARBA" id="ARBA00023186"/>
    </source>
</evidence>
<keyword evidence="6 11" id="KW-0697">Rotamase</keyword>
<evidence type="ECO:0000313" key="17">
    <source>
        <dbReference type="Proteomes" id="UP000182465"/>
    </source>
</evidence>
<evidence type="ECO:0000256" key="8">
    <source>
        <dbReference type="ARBA" id="ARBA00023235"/>
    </source>
</evidence>
<comment type="domain">
    <text evidence="11">Consists of 3 domains; the N-terminus binds the ribosome, the middle domain has PPIase activity, while the C-terminus has intrinsic chaperone activity on its own.</text>
</comment>
<evidence type="ECO:0000256" key="6">
    <source>
        <dbReference type="ARBA" id="ARBA00023110"/>
    </source>
</evidence>
<comment type="caution">
    <text evidence="16">The sequence shown here is derived from an EMBL/GenBank/DDBJ whole genome shotgun (WGS) entry which is preliminary data.</text>
</comment>
<dbReference type="InterPro" id="IPR036611">
    <property type="entry name" value="Trigger_fac_ribosome-bd_sf"/>
</dbReference>
<name>A0A1J4TXI4_9BACT</name>
<evidence type="ECO:0000256" key="1">
    <source>
        <dbReference type="ARBA" id="ARBA00000971"/>
    </source>
</evidence>
<evidence type="ECO:0000256" key="10">
    <source>
        <dbReference type="ARBA" id="ARBA00029986"/>
    </source>
</evidence>
<evidence type="ECO:0000256" key="13">
    <source>
        <dbReference type="RuleBase" id="RU003914"/>
    </source>
</evidence>
<keyword evidence="14" id="KW-0175">Coiled coil</keyword>
<evidence type="ECO:0000256" key="11">
    <source>
        <dbReference type="HAMAP-Rule" id="MF_00303"/>
    </source>
</evidence>
<dbReference type="InterPro" id="IPR037041">
    <property type="entry name" value="Trigger_fac_C_sf"/>
</dbReference>
<evidence type="ECO:0000256" key="2">
    <source>
        <dbReference type="ARBA" id="ARBA00005464"/>
    </source>
</evidence>
<organism evidence="16 17">
    <name type="scientific">Candidatus Kuenenbacteria bacterium CG1_02_38_13</name>
    <dbReference type="NCBI Taxonomy" id="1805235"/>
    <lineage>
        <taxon>Bacteria</taxon>
        <taxon>Candidatus Kueneniibacteriota</taxon>
    </lineage>
</organism>
<sequence length="452" mass="52373">MVKNILNKIQIIDKIKAIINWKIIMELKTEIKPKALVEFSVSVLPAEYNKYLKKAAEKISRDIKIAGFRPGKAPYNIIKARVGEGEIMNEALKEIITHTFIEAVEQEKIDTIGQPEINVRKMAPGENLEYTATVTILPCVTLPELTDIEIEKKDIGIEYKEIKHTLDYLARSRAKEILKNRAADDKDLVKLDYNISIAGVQQDGGQQKNFSVYLGEKHMVPGFEENIIGLKAGDKKRFKAIFPKNYFQKNFAGKECQFDIKIKQVFQLDIPDINDEFAKAIGDFKNLDELKKQIEDNIKQEKLAKQERKLENDMFDKLIGKTEFGEISDKLIENEINMMINEIKSDLEIKGLQFNTWLGNMEKKEEDLKKDFRPKAIRRIKSALIIREVAKKEKIEANDNDIKEEIKKLEDLYHDNIETLDRLKSHEYYDYIVNSLTNKKVVDYLKSKITQK</sequence>
<keyword evidence="11" id="KW-0963">Cytoplasm</keyword>
<dbReference type="Gene3D" id="1.10.3120.10">
    <property type="entry name" value="Trigger factor, C-terminal domain"/>
    <property type="match status" value="1"/>
</dbReference>
<dbReference type="Pfam" id="PF05697">
    <property type="entry name" value="Trigger_N"/>
    <property type="match status" value="1"/>
</dbReference>
<dbReference type="AlphaFoldDB" id="A0A1J4TXI4"/>
<gene>
    <name evidence="11" type="primary">tig</name>
    <name evidence="16" type="ORF">AUJ29_03360</name>
</gene>
<comment type="function">
    <text evidence="11">Involved in protein export. Acts as a chaperone by maintaining the newly synthesized protein in an open conformation. Functions as a peptidyl-prolyl cis-trans isomerase.</text>
</comment>
<dbReference type="InterPro" id="IPR046357">
    <property type="entry name" value="PPIase_dom_sf"/>
</dbReference>
<evidence type="ECO:0000256" key="4">
    <source>
        <dbReference type="ARBA" id="ARBA00016902"/>
    </source>
</evidence>
<dbReference type="PROSITE" id="PS50059">
    <property type="entry name" value="FKBP_PPIASE"/>
    <property type="match status" value="1"/>
</dbReference>
<comment type="similarity">
    <text evidence="2 11 13">Belongs to the FKBP-type PPIase family. Tig subfamily.</text>
</comment>
<feature type="coiled-coil region" evidence="14">
    <location>
        <begin position="284"/>
        <end position="311"/>
    </location>
</feature>
<dbReference type="SUPFAM" id="SSF109998">
    <property type="entry name" value="Triger factor/SurA peptide-binding domain-like"/>
    <property type="match status" value="1"/>
</dbReference>
<accession>A0A1J4TXI4</accession>
<dbReference type="InterPro" id="IPR027304">
    <property type="entry name" value="Trigger_fact/SurA_dom_sf"/>
</dbReference>
<evidence type="ECO:0000256" key="3">
    <source>
        <dbReference type="ARBA" id="ARBA00013194"/>
    </source>
</evidence>
<dbReference type="PIRSF" id="PIRSF003095">
    <property type="entry name" value="Trigger_factor"/>
    <property type="match status" value="1"/>
</dbReference>
<keyword evidence="7 11" id="KW-0143">Chaperone</keyword>
<reference evidence="16 17" key="1">
    <citation type="journal article" date="2016" name="Environ. Microbiol.">
        <title>Genomic resolution of a cold subsurface aquifer community provides metabolic insights for novel microbes adapted to high CO concentrations.</title>
        <authorList>
            <person name="Probst A.J."/>
            <person name="Castelle C.J."/>
            <person name="Singh A."/>
            <person name="Brown C.T."/>
            <person name="Anantharaman K."/>
            <person name="Sharon I."/>
            <person name="Hug L.A."/>
            <person name="Burstein D."/>
            <person name="Emerson J.B."/>
            <person name="Thomas B.C."/>
            <person name="Banfield J.F."/>
        </authorList>
    </citation>
    <scope>NUCLEOTIDE SEQUENCE [LARGE SCALE GENOMIC DNA]</scope>
    <source>
        <strain evidence="16">CG1_02_38_13</strain>
    </source>
</reference>
<dbReference type="GO" id="GO:0051301">
    <property type="term" value="P:cell division"/>
    <property type="evidence" value="ECO:0007669"/>
    <property type="project" value="UniProtKB-KW"/>
</dbReference>
<keyword evidence="5 11" id="KW-0132">Cell division</keyword>
<dbReference type="InterPro" id="IPR001179">
    <property type="entry name" value="PPIase_FKBP_dom"/>
</dbReference>
<dbReference type="GO" id="GO:0043335">
    <property type="term" value="P:protein unfolding"/>
    <property type="evidence" value="ECO:0007669"/>
    <property type="project" value="TreeGrafter"/>
</dbReference>
<comment type="subcellular location">
    <subcellularLocation>
        <location evidence="11">Cytoplasm</location>
    </subcellularLocation>
    <text evidence="11">About half TF is bound to the ribosome near the polypeptide exit tunnel while the other half is free in the cytoplasm.</text>
</comment>
<evidence type="ECO:0000256" key="12">
    <source>
        <dbReference type="PROSITE-ProRule" id="PRU00277"/>
    </source>
</evidence>
<dbReference type="EMBL" id="MNVB01000073">
    <property type="protein sequence ID" value="OIO15881.1"/>
    <property type="molecule type" value="Genomic_DNA"/>
</dbReference>
<dbReference type="GO" id="GO:0003755">
    <property type="term" value="F:peptidyl-prolyl cis-trans isomerase activity"/>
    <property type="evidence" value="ECO:0007669"/>
    <property type="project" value="UniProtKB-UniRule"/>
</dbReference>
<dbReference type="GO" id="GO:0043022">
    <property type="term" value="F:ribosome binding"/>
    <property type="evidence" value="ECO:0007669"/>
    <property type="project" value="TreeGrafter"/>
</dbReference>
<dbReference type="InterPro" id="IPR005215">
    <property type="entry name" value="Trig_fac"/>
</dbReference>
<dbReference type="Gene3D" id="3.30.70.1050">
    <property type="entry name" value="Trigger factor ribosome-binding domain"/>
    <property type="match status" value="1"/>
</dbReference>
<proteinExistence type="inferred from homology"/>
<feature type="domain" description="PPIase FKBP-type" evidence="15">
    <location>
        <begin position="186"/>
        <end position="274"/>
    </location>
</feature>
<dbReference type="GO" id="GO:0051083">
    <property type="term" value="P:'de novo' cotranslational protein folding"/>
    <property type="evidence" value="ECO:0007669"/>
    <property type="project" value="TreeGrafter"/>
</dbReference>
<evidence type="ECO:0000259" key="15">
    <source>
        <dbReference type="PROSITE" id="PS50059"/>
    </source>
</evidence>